<dbReference type="EMBL" id="LGLV01000007">
    <property type="protein sequence ID" value="OBZ95272.1"/>
    <property type="molecule type" value="Genomic_DNA"/>
</dbReference>
<proteinExistence type="predicted"/>
<comment type="caution">
    <text evidence="1">The sequence shown here is derived from an EMBL/GenBank/DDBJ whole genome shotgun (WGS) entry which is preliminary data.</text>
</comment>
<dbReference type="STRING" id="1612624.ADU59_11825"/>
<evidence type="ECO:0000313" key="1">
    <source>
        <dbReference type="EMBL" id="OBZ95272.1"/>
    </source>
</evidence>
<gene>
    <name evidence="1" type="ORF">ADU59_11825</name>
</gene>
<protein>
    <submittedName>
        <fullName evidence="1">Uncharacterized protein</fullName>
    </submittedName>
</protein>
<dbReference type="AlphaFoldDB" id="A0A1C7P1X4"/>
<reference evidence="1 2" key="1">
    <citation type="journal article" date="2016" name="Syst. Appl. Microbiol.">
        <title>Pararhizobium polonicum sp. nov. isolated from tumors on stone fruit rootstocks.</title>
        <authorList>
            <person name="Pulawska J."/>
            <person name="Kuzmanovic N."/>
            <person name="Willems A."/>
            <person name="Pothier J.F."/>
        </authorList>
    </citation>
    <scope>NUCLEOTIDE SEQUENCE [LARGE SCALE GENOMIC DNA]</scope>
    <source>
        <strain evidence="1 2">F5.1</strain>
    </source>
</reference>
<accession>A0A1C7P1X4</accession>
<dbReference type="Proteomes" id="UP000093111">
    <property type="component" value="Unassembled WGS sequence"/>
</dbReference>
<name>A0A1C7P1X4_9HYPH</name>
<sequence>MSGIPDARQRLMHGSLPAVFVAFDRGFVYGRYMQSVPQGTPDAHRMDLRRDAVLAVATTGQSAAELQGDMDDG</sequence>
<organism evidence="1 2">
    <name type="scientific">Pararhizobium polonicum</name>
    <dbReference type="NCBI Taxonomy" id="1612624"/>
    <lineage>
        <taxon>Bacteria</taxon>
        <taxon>Pseudomonadati</taxon>
        <taxon>Pseudomonadota</taxon>
        <taxon>Alphaproteobacteria</taxon>
        <taxon>Hyphomicrobiales</taxon>
        <taxon>Rhizobiaceae</taxon>
        <taxon>Rhizobium/Agrobacterium group</taxon>
        <taxon>Pararhizobium</taxon>
    </lineage>
</organism>
<evidence type="ECO:0000313" key="2">
    <source>
        <dbReference type="Proteomes" id="UP000093111"/>
    </source>
</evidence>
<keyword evidence="2" id="KW-1185">Reference proteome</keyword>